<evidence type="ECO:0000256" key="3">
    <source>
        <dbReference type="PIRSR" id="PIRSR000390-1"/>
    </source>
</evidence>
<evidence type="ECO:0000313" key="7">
    <source>
        <dbReference type="Proteomes" id="UP000019364"/>
    </source>
</evidence>
<dbReference type="OrthoDB" id="9810913at2"/>
<feature type="modified residue" description="N6-(pyridoxal phosphate)lysine" evidence="4">
    <location>
        <position position="186"/>
    </location>
</feature>
<evidence type="ECO:0000256" key="4">
    <source>
        <dbReference type="PIRSR" id="PIRSR000390-2"/>
    </source>
</evidence>
<evidence type="ECO:0000256" key="5">
    <source>
        <dbReference type="RuleBase" id="RU004508"/>
    </source>
</evidence>
<accession>W7YQP5</accession>
<dbReference type="EMBL" id="BAVZ01000002">
    <property type="protein sequence ID" value="GAF06921.1"/>
    <property type="molecule type" value="Genomic_DNA"/>
</dbReference>
<dbReference type="InterPro" id="IPR015421">
    <property type="entry name" value="PyrdxlP-dep_Trfase_major"/>
</dbReference>
<dbReference type="InterPro" id="IPR015422">
    <property type="entry name" value="PyrdxlP-dep_Trfase_small"/>
</dbReference>
<name>W7YQP5_9BACL</name>
<dbReference type="InterPro" id="IPR015424">
    <property type="entry name" value="PyrdxlP-dep_Trfase"/>
</dbReference>
<keyword evidence="1 4" id="KW-0663">Pyridoxal phosphate</keyword>
<dbReference type="PANTHER" id="PTHR30244">
    <property type="entry name" value="TRANSAMINASE"/>
    <property type="match status" value="1"/>
</dbReference>
<feature type="active site" description="Proton acceptor" evidence="3">
    <location>
        <position position="186"/>
    </location>
</feature>
<dbReference type="eggNOG" id="COG0399">
    <property type="taxonomic scope" value="Bacteria"/>
</dbReference>
<evidence type="ECO:0000313" key="6">
    <source>
        <dbReference type="EMBL" id="GAF06921.1"/>
    </source>
</evidence>
<dbReference type="PANTHER" id="PTHR30244:SF36">
    <property type="entry name" value="3-OXO-GLUCOSE-6-PHOSPHATE:GLUTAMATE AMINOTRANSFERASE"/>
    <property type="match status" value="1"/>
</dbReference>
<comment type="similarity">
    <text evidence="2 5">Belongs to the DegT/DnrJ/EryC1 family.</text>
</comment>
<proteinExistence type="inferred from homology"/>
<dbReference type="GO" id="GO:0030170">
    <property type="term" value="F:pyridoxal phosphate binding"/>
    <property type="evidence" value="ECO:0007669"/>
    <property type="project" value="TreeGrafter"/>
</dbReference>
<dbReference type="CDD" id="cd00616">
    <property type="entry name" value="AHBA_syn"/>
    <property type="match status" value="1"/>
</dbReference>
<dbReference type="SUPFAM" id="SSF53383">
    <property type="entry name" value="PLP-dependent transferases"/>
    <property type="match status" value="1"/>
</dbReference>
<dbReference type="Gene3D" id="3.40.640.10">
    <property type="entry name" value="Type I PLP-dependent aspartate aminotransferase-like (Major domain)"/>
    <property type="match status" value="1"/>
</dbReference>
<dbReference type="Gene3D" id="3.90.1150.10">
    <property type="entry name" value="Aspartate Aminotransferase, domain 1"/>
    <property type="match status" value="1"/>
</dbReference>
<dbReference type="GO" id="GO:0000271">
    <property type="term" value="P:polysaccharide biosynthetic process"/>
    <property type="evidence" value="ECO:0007669"/>
    <property type="project" value="TreeGrafter"/>
</dbReference>
<keyword evidence="7" id="KW-1185">Reference proteome</keyword>
<evidence type="ECO:0000256" key="2">
    <source>
        <dbReference type="ARBA" id="ARBA00037999"/>
    </source>
</evidence>
<protein>
    <submittedName>
        <fullName evidence="6">Pleiotropic regulatory protein</fullName>
    </submittedName>
</protein>
<evidence type="ECO:0000256" key="1">
    <source>
        <dbReference type="ARBA" id="ARBA00022898"/>
    </source>
</evidence>
<dbReference type="Proteomes" id="UP000019364">
    <property type="component" value="Unassembled WGS sequence"/>
</dbReference>
<dbReference type="InterPro" id="IPR000653">
    <property type="entry name" value="DegT/StrS_aminotransferase"/>
</dbReference>
<dbReference type="STRING" id="1236976.JCM16418_905"/>
<dbReference type="AlphaFoldDB" id="W7YQP5"/>
<dbReference type="Pfam" id="PF01041">
    <property type="entry name" value="DegT_DnrJ_EryC1"/>
    <property type="match status" value="1"/>
</dbReference>
<dbReference type="PIRSF" id="PIRSF000390">
    <property type="entry name" value="PLP_StrS"/>
    <property type="match status" value="1"/>
</dbReference>
<organism evidence="6 7">
    <name type="scientific">Paenibacillus pini JCM 16418</name>
    <dbReference type="NCBI Taxonomy" id="1236976"/>
    <lineage>
        <taxon>Bacteria</taxon>
        <taxon>Bacillati</taxon>
        <taxon>Bacillota</taxon>
        <taxon>Bacilli</taxon>
        <taxon>Bacillales</taxon>
        <taxon>Paenibacillaceae</taxon>
        <taxon>Paenibacillus</taxon>
    </lineage>
</organism>
<sequence length="383" mass="42589">MSVAFFSGAKSFKQQWPLISARLDQVIDDGKFTNGPAVQELEQKLEVFTGAKHCIAVGNATDALIIMLRAAGIGAGDEVIVPCYSFFASASSIAHVGAIPVFCDIEEGTYMIDVKQIEQCITDRTKAIMPVHLFTQMADMTAIREIAEQHQLLVLEDSAEAISMFHNGKHAGLLGNAGVISFFPTKTLGAIGDAGLILTDDDTIAMEARRLRIHGQDEGIPYIHQTVGYNSKMDDIQATILLVRLEFLQREIARRAYLAACYNRELADIKEVFTPMIKKHADDATNAVYYVYLIETDERDNLVAHLSLHEIGTEVYYPYPLHLQPCFKHLGYQTGDMPRAELAARRAVGLPMYPDMTEEQVTLVCEQIRSFFGKGNEHERSIL</sequence>
<gene>
    <name evidence="6" type="ORF">JCM16418_905</name>
</gene>
<reference evidence="6 7" key="1">
    <citation type="journal article" date="2014" name="Genome Announc.">
        <title>Draft Genome Sequence of Paenibacillus pini JCM 16418T, Isolated from the Rhizosphere of Pine Tree.</title>
        <authorList>
            <person name="Yuki M."/>
            <person name="Oshima K."/>
            <person name="Suda W."/>
            <person name="Oshida Y."/>
            <person name="Kitamura K."/>
            <person name="Iida Y."/>
            <person name="Hattori M."/>
            <person name="Ohkuma M."/>
        </authorList>
    </citation>
    <scope>NUCLEOTIDE SEQUENCE [LARGE SCALE GENOMIC DNA]</scope>
    <source>
        <strain evidence="6 7">JCM 16418</strain>
    </source>
</reference>
<dbReference type="GO" id="GO:0008483">
    <property type="term" value="F:transaminase activity"/>
    <property type="evidence" value="ECO:0007669"/>
    <property type="project" value="TreeGrafter"/>
</dbReference>
<comment type="caution">
    <text evidence="6">The sequence shown here is derived from an EMBL/GenBank/DDBJ whole genome shotgun (WGS) entry which is preliminary data.</text>
</comment>
<dbReference type="RefSeq" id="WP_052020041.1">
    <property type="nucleotide sequence ID" value="NZ_BAVZ01000002.1"/>
</dbReference>